<dbReference type="STRING" id="356882.A0A423WWK0"/>
<sequence length="220" mass="23449">MKAGFRKAVHQLLEDYGDVDVNFKMFQSSQTPLEHAAAQEDVDLVKLILDKGADATSPAHAVPRARGGPALVRAVNSGNQELVKALVRHADRVHRTRALGRAVDLQDRALVDILLANGAQCEFENSDLPRPRPAHILGVTNVVDMHEFLPPLVHAVILGDADLVRVLLSHGADANVGYHDLKMQGLPGGCSVAELISNICCGRAVQLAMELGQGRGGASA</sequence>
<evidence type="ECO:0000256" key="1">
    <source>
        <dbReference type="PROSITE-ProRule" id="PRU00023"/>
    </source>
</evidence>
<dbReference type="InterPro" id="IPR051616">
    <property type="entry name" value="Cul2-RING_E3_ligase_SR"/>
</dbReference>
<dbReference type="PANTHER" id="PTHR46224:SF64">
    <property type="entry name" value="IQ MOTIF AND ANKYRIN REPEAT DOMAIN-CONTAINING PROTEIN 1"/>
    <property type="match status" value="1"/>
</dbReference>
<dbReference type="Pfam" id="PF00023">
    <property type="entry name" value="Ank"/>
    <property type="match status" value="2"/>
</dbReference>
<evidence type="ECO:0000313" key="2">
    <source>
        <dbReference type="EMBL" id="ROW07866.1"/>
    </source>
</evidence>
<feature type="repeat" description="ANK" evidence="1">
    <location>
        <begin position="147"/>
        <end position="179"/>
    </location>
</feature>
<organism evidence="2 3">
    <name type="scientific">Cytospora schulzeri</name>
    <dbReference type="NCBI Taxonomy" id="448051"/>
    <lineage>
        <taxon>Eukaryota</taxon>
        <taxon>Fungi</taxon>
        <taxon>Dikarya</taxon>
        <taxon>Ascomycota</taxon>
        <taxon>Pezizomycotina</taxon>
        <taxon>Sordariomycetes</taxon>
        <taxon>Sordariomycetidae</taxon>
        <taxon>Diaporthales</taxon>
        <taxon>Cytosporaceae</taxon>
        <taxon>Cytospora</taxon>
    </lineage>
</organism>
<dbReference type="InterPro" id="IPR036770">
    <property type="entry name" value="Ankyrin_rpt-contain_sf"/>
</dbReference>
<evidence type="ECO:0000313" key="3">
    <source>
        <dbReference type="Proteomes" id="UP000283895"/>
    </source>
</evidence>
<comment type="caution">
    <text evidence="2">The sequence shown here is derived from an EMBL/GenBank/DDBJ whole genome shotgun (WGS) entry which is preliminary data.</text>
</comment>
<keyword evidence="1" id="KW-0040">ANK repeat</keyword>
<dbReference type="OrthoDB" id="1278353at2759"/>
<dbReference type="AlphaFoldDB" id="A0A423WWK0"/>
<dbReference type="InterPro" id="IPR002110">
    <property type="entry name" value="Ankyrin_rpt"/>
</dbReference>
<dbReference type="SUPFAM" id="SSF48403">
    <property type="entry name" value="Ankyrin repeat"/>
    <property type="match status" value="1"/>
</dbReference>
<dbReference type="PROSITE" id="PS50088">
    <property type="entry name" value="ANK_REPEAT"/>
    <property type="match status" value="2"/>
</dbReference>
<accession>A0A423WWK0</accession>
<proteinExistence type="predicted"/>
<protein>
    <submittedName>
        <fullName evidence="2">Uncharacterized protein</fullName>
    </submittedName>
</protein>
<dbReference type="PANTHER" id="PTHR46224">
    <property type="entry name" value="ANKYRIN REPEAT FAMILY PROTEIN"/>
    <property type="match status" value="1"/>
</dbReference>
<dbReference type="EMBL" id="LKEA01000007">
    <property type="protein sequence ID" value="ROW07866.1"/>
    <property type="molecule type" value="Genomic_DNA"/>
</dbReference>
<dbReference type="PROSITE" id="PS50297">
    <property type="entry name" value="ANK_REP_REGION"/>
    <property type="match status" value="2"/>
</dbReference>
<dbReference type="Gene3D" id="1.25.40.20">
    <property type="entry name" value="Ankyrin repeat-containing domain"/>
    <property type="match status" value="1"/>
</dbReference>
<keyword evidence="3" id="KW-1185">Reference proteome</keyword>
<dbReference type="SMART" id="SM00248">
    <property type="entry name" value="ANK"/>
    <property type="match status" value="3"/>
</dbReference>
<name>A0A423WWK0_9PEZI</name>
<gene>
    <name evidence="2" type="ORF">VMCG_03662</name>
</gene>
<reference evidence="2 3" key="1">
    <citation type="submission" date="2015-09" db="EMBL/GenBank/DDBJ databases">
        <title>Host preference determinants of Valsa canker pathogens revealed by comparative genomics.</title>
        <authorList>
            <person name="Yin Z."/>
            <person name="Huang L."/>
        </authorList>
    </citation>
    <scope>NUCLEOTIDE SEQUENCE [LARGE SCALE GENOMIC DNA]</scope>
    <source>
        <strain evidence="2 3">03-1</strain>
    </source>
</reference>
<feature type="repeat" description="ANK" evidence="1">
    <location>
        <begin position="28"/>
        <end position="60"/>
    </location>
</feature>
<dbReference type="Proteomes" id="UP000283895">
    <property type="component" value="Unassembled WGS sequence"/>
</dbReference>